<keyword evidence="3 6" id="KW-0812">Transmembrane</keyword>
<protein>
    <submittedName>
        <fullName evidence="7">Integral membrane protein</fullName>
    </submittedName>
</protein>
<feature type="transmembrane region" description="Helical" evidence="6">
    <location>
        <begin position="216"/>
        <end position="238"/>
    </location>
</feature>
<dbReference type="Proteomes" id="UP000283634">
    <property type="component" value="Unassembled WGS sequence"/>
</dbReference>
<accession>A0A3R7MYU7</accession>
<dbReference type="GeneID" id="40325680"/>
<proteinExistence type="inferred from homology"/>
<evidence type="ECO:0000256" key="3">
    <source>
        <dbReference type="ARBA" id="ARBA00022692"/>
    </source>
</evidence>
<dbReference type="Pfam" id="PF01988">
    <property type="entry name" value="VIT1"/>
    <property type="match status" value="1"/>
</dbReference>
<dbReference type="OMA" id="SRIGWLR"/>
<dbReference type="PANTHER" id="PTHR31851">
    <property type="entry name" value="FE(2+)/MN(2+) TRANSPORTER PCL1"/>
    <property type="match status" value="1"/>
</dbReference>
<evidence type="ECO:0000256" key="6">
    <source>
        <dbReference type="SAM" id="Phobius"/>
    </source>
</evidence>
<comment type="caution">
    <text evidence="7">The sequence shown here is derived from an EMBL/GenBank/DDBJ whole genome shotgun (WGS) entry which is preliminary data.</text>
</comment>
<dbReference type="RefSeq" id="XP_029241396.1">
    <property type="nucleotide sequence ID" value="XM_029378778.1"/>
</dbReference>
<dbReference type="GO" id="GO:0030026">
    <property type="term" value="P:intracellular manganese ion homeostasis"/>
    <property type="evidence" value="ECO:0007669"/>
    <property type="project" value="InterPro"/>
</dbReference>
<feature type="transmembrane region" description="Helical" evidence="6">
    <location>
        <begin position="192"/>
        <end position="210"/>
    </location>
</feature>
<dbReference type="AlphaFoldDB" id="A0A3R7MYU7"/>
<comment type="subcellular location">
    <subcellularLocation>
        <location evidence="1">Endomembrane system</location>
        <topology evidence="1">Multi-pass membrane protein</topology>
    </subcellularLocation>
</comment>
<evidence type="ECO:0000256" key="2">
    <source>
        <dbReference type="ARBA" id="ARBA00007049"/>
    </source>
</evidence>
<dbReference type="CDD" id="cd02434">
    <property type="entry name" value="Nodulin-21_like_3"/>
    <property type="match status" value="1"/>
</dbReference>
<feature type="transmembrane region" description="Helical" evidence="6">
    <location>
        <begin position="250"/>
        <end position="272"/>
    </location>
</feature>
<dbReference type="OrthoDB" id="73465at2759"/>
<keyword evidence="8" id="KW-1185">Reference proteome</keyword>
<dbReference type="InterPro" id="IPR008217">
    <property type="entry name" value="Ccc1_fam"/>
</dbReference>
<reference evidence="7 8" key="1">
    <citation type="journal article" date="2018" name="BMC Genomics">
        <title>Genomic comparison of Trypanosoma conorhini and Trypanosoma rangeli to Trypanosoma cruzi strains of high and low virulence.</title>
        <authorList>
            <person name="Bradwell K.R."/>
            <person name="Koparde V.N."/>
            <person name="Matveyev A.V."/>
            <person name="Serrano M.G."/>
            <person name="Alves J.M."/>
            <person name="Parikh H."/>
            <person name="Huang B."/>
            <person name="Lee V."/>
            <person name="Espinosa-Alvarez O."/>
            <person name="Ortiz P.A."/>
            <person name="Costa-Martins A.G."/>
            <person name="Teixeira M.M."/>
            <person name="Buck G.A."/>
        </authorList>
    </citation>
    <scope>NUCLEOTIDE SEQUENCE [LARGE SCALE GENOMIC DNA]</scope>
    <source>
        <strain evidence="7 8">AM80</strain>
    </source>
</reference>
<evidence type="ECO:0000256" key="4">
    <source>
        <dbReference type="ARBA" id="ARBA00022989"/>
    </source>
</evidence>
<dbReference type="GO" id="GO:0005384">
    <property type="term" value="F:manganese ion transmembrane transporter activity"/>
    <property type="evidence" value="ECO:0007669"/>
    <property type="project" value="InterPro"/>
</dbReference>
<evidence type="ECO:0000313" key="8">
    <source>
        <dbReference type="Proteomes" id="UP000283634"/>
    </source>
</evidence>
<organism evidence="7 8">
    <name type="scientific">Trypanosoma rangeli</name>
    <dbReference type="NCBI Taxonomy" id="5698"/>
    <lineage>
        <taxon>Eukaryota</taxon>
        <taxon>Discoba</taxon>
        <taxon>Euglenozoa</taxon>
        <taxon>Kinetoplastea</taxon>
        <taxon>Metakinetoplastina</taxon>
        <taxon>Trypanosomatida</taxon>
        <taxon>Trypanosomatidae</taxon>
        <taxon>Trypanosoma</taxon>
        <taxon>Herpetosoma</taxon>
    </lineage>
</organism>
<sequence length="284" mass="31026">MSELVGLDVKAAVDYKSTSRARLAFQKRDLEMSRIEHLKPLPHTEFHSSAVTDYIKSVVFGGLDGIMTTFAIVAAAVGSNSSYTAILIFGFSNVIADGFSMGFGEYVSGEAERENALIERRREEWEVENAFDLEVDEMVQIYEARGLSHEDATTIVNIISKDRRLFVDFMMMEELGLVLDLSDVHSPKKQGIVMFFSFLLFGIIPLLAYIPGKGKGVDVVFAISCILATVALLVLGSLKGYLTGISMYRSATLMLINGVISGLVSYSVGMAVESLLSVEFGAKA</sequence>
<evidence type="ECO:0000256" key="5">
    <source>
        <dbReference type="ARBA" id="ARBA00023136"/>
    </source>
</evidence>
<keyword evidence="5 6" id="KW-0472">Membrane</keyword>
<dbReference type="GO" id="GO:0012505">
    <property type="term" value="C:endomembrane system"/>
    <property type="evidence" value="ECO:0007669"/>
    <property type="project" value="UniProtKB-SubCell"/>
</dbReference>
<dbReference type="EMBL" id="MKGL01000036">
    <property type="protein sequence ID" value="RNF10170.1"/>
    <property type="molecule type" value="Genomic_DNA"/>
</dbReference>
<evidence type="ECO:0000256" key="1">
    <source>
        <dbReference type="ARBA" id="ARBA00004127"/>
    </source>
</evidence>
<evidence type="ECO:0000313" key="7">
    <source>
        <dbReference type="EMBL" id="RNF10170.1"/>
    </source>
</evidence>
<keyword evidence="4 6" id="KW-1133">Transmembrane helix</keyword>
<gene>
    <name evidence="7" type="ORF">TraAM80_01747</name>
</gene>
<name>A0A3R7MYU7_TRYRA</name>
<comment type="similarity">
    <text evidence="2">Belongs to the CCC1 family.</text>
</comment>